<evidence type="ECO:0000259" key="1">
    <source>
        <dbReference type="Pfam" id="PF13966"/>
    </source>
</evidence>
<feature type="domain" description="Reverse transcriptase zinc-binding" evidence="1">
    <location>
        <begin position="2"/>
        <end position="60"/>
    </location>
</feature>
<dbReference type="Proteomes" id="UP001472677">
    <property type="component" value="Unassembled WGS sequence"/>
</dbReference>
<accession>A0ABR2CAL7</accession>
<comment type="caution">
    <text evidence="2">The sequence shown here is derived from an EMBL/GenBank/DDBJ whole genome shotgun (WGS) entry which is preliminary data.</text>
</comment>
<evidence type="ECO:0000313" key="3">
    <source>
        <dbReference type="Proteomes" id="UP001472677"/>
    </source>
</evidence>
<gene>
    <name evidence="2" type="ORF">V6N12_038716</name>
</gene>
<organism evidence="2 3">
    <name type="scientific">Hibiscus sabdariffa</name>
    <name type="common">roselle</name>
    <dbReference type="NCBI Taxonomy" id="183260"/>
    <lineage>
        <taxon>Eukaryota</taxon>
        <taxon>Viridiplantae</taxon>
        <taxon>Streptophyta</taxon>
        <taxon>Embryophyta</taxon>
        <taxon>Tracheophyta</taxon>
        <taxon>Spermatophyta</taxon>
        <taxon>Magnoliopsida</taxon>
        <taxon>eudicotyledons</taxon>
        <taxon>Gunneridae</taxon>
        <taxon>Pentapetalae</taxon>
        <taxon>rosids</taxon>
        <taxon>malvids</taxon>
        <taxon>Malvales</taxon>
        <taxon>Malvaceae</taxon>
        <taxon>Malvoideae</taxon>
        <taxon>Hibiscus</taxon>
    </lineage>
</organism>
<proteinExistence type="predicted"/>
<sequence length="121" mass="13457">MQVPQRVKVFMWITAHQRHLTNVERVRRHIASSDLCGICRSGSEDMNHILRFCVKASALWRSVLGQEAACSLDSLSFDDWLHGNISGQLAEGSMLVALPGRVAMLVAADQQRWEEGRLAAG</sequence>
<dbReference type="EMBL" id="JBBPBM010000058">
    <property type="protein sequence ID" value="KAK8516475.1"/>
    <property type="molecule type" value="Genomic_DNA"/>
</dbReference>
<name>A0ABR2CAL7_9ROSI</name>
<reference evidence="2 3" key="1">
    <citation type="journal article" date="2024" name="G3 (Bethesda)">
        <title>Genome assembly of Hibiscus sabdariffa L. provides insights into metabolisms of medicinal natural products.</title>
        <authorList>
            <person name="Kim T."/>
        </authorList>
    </citation>
    <scope>NUCLEOTIDE SEQUENCE [LARGE SCALE GENOMIC DNA]</scope>
    <source>
        <strain evidence="2">TK-2024</strain>
        <tissue evidence="2">Old leaves</tissue>
    </source>
</reference>
<keyword evidence="3" id="KW-1185">Reference proteome</keyword>
<dbReference type="Pfam" id="PF13966">
    <property type="entry name" value="zf-RVT"/>
    <property type="match status" value="1"/>
</dbReference>
<dbReference type="InterPro" id="IPR026960">
    <property type="entry name" value="RVT-Znf"/>
</dbReference>
<protein>
    <recommendedName>
        <fullName evidence="1">Reverse transcriptase zinc-binding domain-containing protein</fullName>
    </recommendedName>
</protein>
<evidence type="ECO:0000313" key="2">
    <source>
        <dbReference type="EMBL" id="KAK8516475.1"/>
    </source>
</evidence>